<evidence type="ECO:0000256" key="1">
    <source>
        <dbReference type="ARBA" id="ARBA00022729"/>
    </source>
</evidence>
<dbReference type="HOGENOM" id="CLU_019602_18_2_9"/>
<dbReference type="InterPro" id="IPR001320">
    <property type="entry name" value="Iontro_rcpt_C"/>
</dbReference>
<dbReference type="EMBL" id="CP004121">
    <property type="protein sequence ID" value="AGF57942.1"/>
    <property type="molecule type" value="Genomic_DNA"/>
</dbReference>
<feature type="domain" description="Solute-binding protein family 3/N-terminal" evidence="3">
    <location>
        <begin position="39"/>
        <end position="261"/>
    </location>
</feature>
<dbReference type="PATRIC" id="fig|931276.5.peg.4221"/>
<feature type="signal peptide" evidence="2">
    <location>
        <begin position="1"/>
        <end position="25"/>
    </location>
</feature>
<accession>M1N3A8</accession>
<evidence type="ECO:0000256" key="2">
    <source>
        <dbReference type="SAM" id="SignalP"/>
    </source>
</evidence>
<dbReference type="InterPro" id="IPR001638">
    <property type="entry name" value="Solute-binding_3/MltF_N"/>
</dbReference>
<dbReference type="OrthoDB" id="9774451at2"/>
<dbReference type="SMART" id="SM00079">
    <property type="entry name" value="PBPe"/>
    <property type="match status" value="1"/>
</dbReference>
<dbReference type="SUPFAM" id="SSF53850">
    <property type="entry name" value="Periplasmic binding protein-like II"/>
    <property type="match status" value="1"/>
</dbReference>
<dbReference type="eggNOG" id="COG0834">
    <property type="taxonomic scope" value="Bacteria"/>
</dbReference>
<name>M1N3A8_9CLOT</name>
<dbReference type="Pfam" id="PF00497">
    <property type="entry name" value="SBP_bac_3"/>
    <property type="match status" value="1"/>
</dbReference>
<dbReference type="Proteomes" id="UP000011728">
    <property type="component" value="Chromosome"/>
</dbReference>
<reference evidence="5 6" key="1">
    <citation type="submission" date="2013-02" db="EMBL/GenBank/DDBJ databases">
        <title>Genome sequence of Clostridium saccharoperbutylacetonicum N1-4(HMT).</title>
        <authorList>
            <person name="Poehlein A."/>
            <person name="Daniel R."/>
        </authorList>
    </citation>
    <scope>NUCLEOTIDE SEQUENCE [LARGE SCALE GENOMIC DNA]</scope>
    <source>
        <strain evidence="6">N1-4(HMT)</strain>
    </source>
</reference>
<dbReference type="KEGG" id="csr:Cspa_c41890"/>
<evidence type="ECO:0000259" key="4">
    <source>
        <dbReference type="SMART" id="SM00079"/>
    </source>
</evidence>
<keyword evidence="1 2" id="KW-0732">Signal</keyword>
<dbReference type="SMART" id="SM00062">
    <property type="entry name" value="PBPb"/>
    <property type="match status" value="1"/>
</dbReference>
<dbReference type="PROSITE" id="PS51257">
    <property type="entry name" value="PROKAR_LIPOPROTEIN"/>
    <property type="match status" value="1"/>
</dbReference>
<feature type="chain" id="PRO_5004015742" evidence="2">
    <location>
        <begin position="26"/>
        <end position="261"/>
    </location>
</feature>
<dbReference type="PANTHER" id="PTHR35936">
    <property type="entry name" value="MEMBRANE-BOUND LYTIC MUREIN TRANSGLYCOSYLASE F"/>
    <property type="match status" value="1"/>
</dbReference>
<organism evidence="5 6">
    <name type="scientific">Clostridium saccharoperbutylacetonicum N1-4(HMT)</name>
    <dbReference type="NCBI Taxonomy" id="931276"/>
    <lineage>
        <taxon>Bacteria</taxon>
        <taxon>Bacillati</taxon>
        <taxon>Bacillota</taxon>
        <taxon>Clostridia</taxon>
        <taxon>Eubacteriales</taxon>
        <taxon>Clostridiaceae</taxon>
        <taxon>Clostridium</taxon>
    </lineage>
</organism>
<evidence type="ECO:0000313" key="6">
    <source>
        <dbReference type="Proteomes" id="UP000011728"/>
    </source>
</evidence>
<gene>
    <name evidence="5" type="ORF">Cspa_c41890</name>
</gene>
<feature type="domain" description="Ionotropic glutamate receptor C-terminal" evidence="4">
    <location>
        <begin position="39"/>
        <end position="261"/>
    </location>
</feature>
<dbReference type="PANTHER" id="PTHR35936:SF38">
    <property type="entry name" value="GLUTAMINE-BINDING PERIPLASMIC PROTEIN"/>
    <property type="match status" value="1"/>
</dbReference>
<evidence type="ECO:0000259" key="3">
    <source>
        <dbReference type="SMART" id="SM00062"/>
    </source>
</evidence>
<protein>
    <submittedName>
        <fullName evidence="5">Amino acid ABC transporter substrate-binding protein, PAAT family</fullName>
    </submittedName>
</protein>
<proteinExistence type="predicted"/>
<dbReference type="GO" id="GO:0015276">
    <property type="term" value="F:ligand-gated monoatomic ion channel activity"/>
    <property type="evidence" value="ECO:0007669"/>
    <property type="project" value="InterPro"/>
</dbReference>
<sequence>MNKKSLVGILLASVMSIGIMSGCGAAKNDTAKSDDANKKYVIACDSKYAPFSFEESGKYKGIDVELLAAIAKEEKFEYDLKPMDFDGIIPGITAGQLDGAIAGMSITDERKKVLDFSDGYFVSGLSLVVNKDDTAIKGASDLNGKKASIKKGTAGAKYAEDNEKKAGITLNYFDDSPSMFQAVENKNCDFLLEDYPVIAYKIKVDPNSKLKIAGDKLTNVDYGFAVKKGGNADLLKKFNEGLKKLKENGEYDKIVGQYIGK</sequence>
<dbReference type="AlphaFoldDB" id="M1N3A8"/>
<keyword evidence="6" id="KW-1185">Reference proteome</keyword>
<dbReference type="Gene3D" id="3.40.190.10">
    <property type="entry name" value="Periplasmic binding protein-like II"/>
    <property type="match status" value="2"/>
</dbReference>
<dbReference type="GO" id="GO:0016020">
    <property type="term" value="C:membrane"/>
    <property type="evidence" value="ECO:0007669"/>
    <property type="project" value="InterPro"/>
</dbReference>
<evidence type="ECO:0000313" key="5">
    <source>
        <dbReference type="EMBL" id="AGF57942.1"/>
    </source>
</evidence>
<dbReference type="STRING" id="36745.CLSAP_39410"/>
<dbReference type="RefSeq" id="WP_015394253.1">
    <property type="nucleotide sequence ID" value="NC_020291.1"/>
</dbReference>